<dbReference type="InterPro" id="IPR050109">
    <property type="entry name" value="HTH-type_TetR-like_transc_reg"/>
</dbReference>
<dbReference type="SUPFAM" id="SSF46689">
    <property type="entry name" value="Homeodomain-like"/>
    <property type="match status" value="1"/>
</dbReference>
<dbReference type="RefSeq" id="WP_016701171.1">
    <property type="nucleotide sequence ID" value="NZ_AUBJ02000001.1"/>
</dbReference>
<dbReference type="Pfam" id="PF00440">
    <property type="entry name" value="TetR_N"/>
    <property type="match status" value="1"/>
</dbReference>
<keyword evidence="1" id="KW-0805">Transcription regulation</keyword>
<dbReference type="SUPFAM" id="SSF48498">
    <property type="entry name" value="Tetracyclin repressor-like, C-terminal domain"/>
    <property type="match status" value="1"/>
</dbReference>
<evidence type="ECO:0000256" key="3">
    <source>
        <dbReference type="ARBA" id="ARBA00023163"/>
    </source>
</evidence>
<evidence type="ECO:0000259" key="5">
    <source>
        <dbReference type="PROSITE" id="PS50977"/>
    </source>
</evidence>
<proteinExistence type="predicted"/>
<evidence type="ECO:0000256" key="2">
    <source>
        <dbReference type="ARBA" id="ARBA00023125"/>
    </source>
</evidence>
<evidence type="ECO:0000313" key="7">
    <source>
        <dbReference type="Proteomes" id="UP000791080"/>
    </source>
</evidence>
<evidence type="ECO:0000313" key="6">
    <source>
        <dbReference type="EMBL" id="MCP2332191.1"/>
    </source>
</evidence>
<dbReference type="PRINTS" id="PR00455">
    <property type="entry name" value="HTHTETR"/>
</dbReference>
<organism evidence="6 7">
    <name type="scientific">Actinoalloteichus caeruleus DSM 43889</name>
    <dbReference type="NCBI Taxonomy" id="1120930"/>
    <lineage>
        <taxon>Bacteria</taxon>
        <taxon>Bacillati</taxon>
        <taxon>Actinomycetota</taxon>
        <taxon>Actinomycetes</taxon>
        <taxon>Pseudonocardiales</taxon>
        <taxon>Pseudonocardiaceae</taxon>
        <taxon>Actinoalloteichus</taxon>
        <taxon>Actinoalloteichus cyanogriseus</taxon>
    </lineage>
</organism>
<feature type="domain" description="HTH tetR-type" evidence="5">
    <location>
        <begin position="7"/>
        <end position="67"/>
    </location>
</feature>
<comment type="caution">
    <text evidence="6">The sequence shown here is derived from an EMBL/GenBank/DDBJ whole genome shotgun (WGS) entry which is preliminary data.</text>
</comment>
<dbReference type="Proteomes" id="UP000791080">
    <property type="component" value="Unassembled WGS sequence"/>
</dbReference>
<reference evidence="6 7" key="2">
    <citation type="submission" date="2022-06" db="EMBL/GenBank/DDBJ databases">
        <title>Genomic Encyclopedia of Type Strains, Phase I: the one thousand microbial genomes (KMG-I) project.</title>
        <authorList>
            <person name="Kyrpides N."/>
        </authorList>
    </citation>
    <scope>NUCLEOTIDE SEQUENCE [LARGE SCALE GENOMIC DNA]</scope>
    <source>
        <strain evidence="6 7">DSM 43889</strain>
    </source>
</reference>
<dbReference type="InterPro" id="IPR036271">
    <property type="entry name" value="Tet_transcr_reg_TetR-rel_C_sf"/>
</dbReference>
<accession>A0ABT1JJ57</accession>
<keyword evidence="7" id="KW-1185">Reference proteome</keyword>
<gene>
    <name evidence="6" type="ORF">G443_002461</name>
</gene>
<name>A0ABT1JJ57_ACTCY</name>
<dbReference type="PANTHER" id="PTHR30055">
    <property type="entry name" value="HTH-TYPE TRANSCRIPTIONAL REGULATOR RUTR"/>
    <property type="match status" value="1"/>
</dbReference>
<protein>
    <submittedName>
        <fullName evidence="6">Transcriptional regulator, TetR family</fullName>
    </submittedName>
</protein>
<dbReference type="PROSITE" id="PS50977">
    <property type="entry name" value="HTH_TETR_2"/>
    <property type="match status" value="1"/>
</dbReference>
<dbReference type="Gene3D" id="1.10.357.10">
    <property type="entry name" value="Tetracycline Repressor, domain 2"/>
    <property type="match status" value="1"/>
</dbReference>
<dbReference type="InterPro" id="IPR009057">
    <property type="entry name" value="Homeodomain-like_sf"/>
</dbReference>
<dbReference type="PANTHER" id="PTHR30055:SF234">
    <property type="entry name" value="HTH-TYPE TRANSCRIPTIONAL REGULATOR BETI"/>
    <property type="match status" value="1"/>
</dbReference>
<sequence length="231" mass="25517">MPRPLIPNRPDAILDAAEALVLEHGYDRMTIDRIAARAGIGKGAVYREYDSKPAVLDALLRRSMRRLVATVRRRVVEHEGTVGLSLAWRLGLNALRADPLMLRCYLGDTDLLGSYVRSVEDDRYVSRRRWLVEYLTAIQRAGALDAEVDPDALAIVLSSISIGLISASSVVGPISPEQFDRAVELVITLVERGLEANTAPDPERTRQAQFGQLDLISHQLDPATTTEEHPS</sequence>
<feature type="DNA-binding region" description="H-T-H motif" evidence="4">
    <location>
        <begin position="30"/>
        <end position="49"/>
    </location>
</feature>
<dbReference type="EMBL" id="AUBJ02000001">
    <property type="protein sequence ID" value="MCP2332191.1"/>
    <property type="molecule type" value="Genomic_DNA"/>
</dbReference>
<keyword evidence="2 4" id="KW-0238">DNA-binding</keyword>
<dbReference type="InterPro" id="IPR001647">
    <property type="entry name" value="HTH_TetR"/>
</dbReference>
<evidence type="ECO:0000256" key="1">
    <source>
        <dbReference type="ARBA" id="ARBA00023015"/>
    </source>
</evidence>
<evidence type="ECO:0000256" key="4">
    <source>
        <dbReference type="PROSITE-ProRule" id="PRU00335"/>
    </source>
</evidence>
<keyword evidence="3" id="KW-0804">Transcription</keyword>
<reference evidence="6 7" key="1">
    <citation type="submission" date="2013-07" db="EMBL/GenBank/DDBJ databases">
        <authorList>
            <consortium name="DOE Joint Genome Institute"/>
            <person name="Reeve W."/>
            <person name="Huntemann M."/>
            <person name="Han J."/>
            <person name="Chen A."/>
            <person name="Kyrpides N."/>
            <person name="Mavromatis K."/>
            <person name="Markowitz V."/>
            <person name="Palaniappan K."/>
            <person name="Ivanova N."/>
            <person name="Schaumberg A."/>
            <person name="Pati A."/>
            <person name="Liolios K."/>
            <person name="Nordberg H.P."/>
            <person name="Cantor M.N."/>
            <person name="Hua S.X."/>
            <person name="Woyke T."/>
        </authorList>
    </citation>
    <scope>NUCLEOTIDE SEQUENCE [LARGE SCALE GENOMIC DNA]</scope>
    <source>
        <strain evidence="6 7">DSM 43889</strain>
    </source>
</reference>